<dbReference type="EMBL" id="BMLS01000007">
    <property type="protein sequence ID" value="GGO73851.1"/>
    <property type="molecule type" value="Genomic_DNA"/>
</dbReference>
<feature type="domain" description="GSCFA" evidence="1">
    <location>
        <begin position="51"/>
        <end position="288"/>
    </location>
</feature>
<proteinExistence type="predicted"/>
<dbReference type="SUPFAM" id="SSF52266">
    <property type="entry name" value="SGNH hydrolase"/>
    <property type="match status" value="1"/>
</dbReference>
<reference evidence="2" key="1">
    <citation type="journal article" date="2014" name="Int. J. Syst. Evol. Microbiol.">
        <title>Complete genome sequence of Corynebacterium casei LMG S-19264T (=DSM 44701T), isolated from a smear-ripened cheese.</title>
        <authorList>
            <consortium name="US DOE Joint Genome Institute (JGI-PGF)"/>
            <person name="Walter F."/>
            <person name="Albersmeier A."/>
            <person name="Kalinowski J."/>
            <person name="Ruckert C."/>
        </authorList>
    </citation>
    <scope>NUCLEOTIDE SEQUENCE</scope>
    <source>
        <strain evidence="2">CGMCC 1.7086</strain>
    </source>
</reference>
<dbReference type="Pfam" id="PF08885">
    <property type="entry name" value="GSCFA"/>
    <property type="match status" value="1"/>
</dbReference>
<gene>
    <name evidence="2" type="ORF">GCM10010982_35340</name>
</gene>
<sequence>MKKMTVLEKHGFQGISRWPTQEQLRKPGAVADYFMNGYAPNEPLISKSNNVTAFGSCFAGNVSRYMRQKGYSVNGHDWDHNQSDIIRIDEIMVHTPALLMQFEWAFSNRTLESIFIGGAEEKIQTYHNLEKCRELIRKTDFFIITLGLTEAWYDKEKKQYLWKFVPNKKLNSGRFENRFVKFSENLENIKRIYNLIRANLPSAKILFTLSPIPLLGSYQGRSVISANTASKSTLKAALHEFLANTLEQDPALYYFPSYELINHYIEDPWMEDKRHLKQDAIIKIMEIFDYYYLKY</sequence>
<dbReference type="RefSeq" id="WP_188698330.1">
    <property type="nucleotide sequence ID" value="NZ_BMLS01000007.1"/>
</dbReference>
<organism evidence="2 3">
    <name type="scientific">Bowmanella pacifica</name>
    <dbReference type="NCBI Taxonomy" id="502051"/>
    <lineage>
        <taxon>Bacteria</taxon>
        <taxon>Pseudomonadati</taxon>
        <taxon>Pseudomonadota</taxon>
        <taxon>Gammaproteobacteria</taxon>
        <taxon>Alteromonadales</taxon>
        <taxon>Alteromonadaceae</taxon>
        <taxon>Bowmanella</taxon>
    </lineage>
</organism>
<keyword evidence="3" id="KW-1185">Reference proteome</keyword>
<dbReference type="InterPro" id="IPR014982">
    <property type="entry name" value="GSCFA"/>
</dbReference>
<evidence type="ECO:0000313" key="2">
    <source>
        <dbReference type="EMBL" id="GGO73851.1"/>
    </source>
</evidence>
<evidence type="ECO:0000259" key="1">
    <source>
        <dbReference type="Pfam" id="PF08885"/>
    </source>
</evidence>
<comment type="caution">
    <text evidence="2">The sequence shown here is derived from an EMBL/GenBank/DDBJ whole genome shotgun (WGS) entry which is preliminary data.</text>
</comment>
<reference evidence="2" key="2">
    <citation type="submission" date="2020-09" db="EMBL/GenBank/DDBJ databases">
        <authorList>
            <person name="Sun Q."/>
            <person name="Zhou Y."/>
        </authorList>
    </citation>
    <scope>NUCLEOTIDE SEQUENCE</scope>
    <source>
        <strain evidence="2">CGMCC 1.7086</strain>
    </source>
</reference>
<accession>A0A917Z5S0</accession>
<evidence type="ECO:0000313" key="3">
    <source>
        <dbReference type="Proteomes" id="UP000606935"/>
    </source>
</evidence>
<dbReference type="AlphaFoldDB" id="A0A917Z5S0"/>
<protein>
    <recommendedName>
        <fullName evidence="1">GSCFA domain-containing protein</fullName>
    </recommendedName>
</protein>
<dbReference type="Proteomes" id="UP000606935">
    <property type="component" value="Unassembled WGS sequence"/>
</dbReference>
<name>A0A917Z5S0_9ALTE</name>